<protein>
    <recommendedName>
        <fullName evidence="1">KIB1-4 beta-propeller domain-containing protein</fullName>
    </recommendedName>
</protein>
<dbReference type="Proteomes" id="UP000737018">
    <property type="component" value="Unassembled WGS sequence"/>
</dbReference>
<accession>A0A8J4RDF2</accession>
<dbReference type="PANTHER" id="PTHR40891:SF1">
    <property type="entry name" value="DUF295 DOMAIN-CONTAINING PROTEIN"/>
    <property type="match status" value="1"/>
</dbReference>
<feature type="domain" description="KIB1-4 beta-propeller" evidence="1">
    <location>
        <begin position="397"/>
        <end position="643"/>
    </location>
</feature>
<gene>
    <name evidence="2" type="ORF">CMV_007791</name>
</gene>
<evidence type="ECO:0000313" key="3">
    <source>
        <dbReference type="Proteomes" id="UP000737018"/>
    </source>
</evidence>
<reference evidence="2" key="1">
    <citation type="submission" date="2020-03" db="EMBL/GenBank/DDBJ databases">
        <title>Castanea mollissima Vanexum genome sequencing.</title>
        <authorList>
            <person name="Staton M."/>
        </authorList>
    </citation>
    <scope>NUCLEOTIDE SEQUENCE</scope>
    <source>
        <tissue evidence="2">Leaf</tissue>
    </source>
</reference>
<name>A0A8J4RDF2_9ROSI</name>
<keyword evidence="3" id="KW-1185">Reference proteome</keyword>
<evidence type="ECO:0000259" key="1">
    <source>
        <dbReference type="Pfam" id="PF03478"/>
    </source>
</evidence>
<evidence type="ECO:0000313" key="2">
    <source>
        <dbReference type="EMBL" id="KAF3968295.1"/>
    </source>
</evidence>
<dbReference type="PANTHER" id="PTHR40891">
    <property type="entry name" value="DUF295 DOMAIN-CONTAINING PROTEIN"/>
    <property type="match status" value="1"/>
</dbReference>
<dbReference type="EMBL" id="JRKL02000788">
    <property type="protein sequence ID" value="KAF3968295.1"/>
    <property type="molecule type" value="Genomic_DNA"/>
</dbReference>
<dbReference type="Pfam" id="PF03478">
    <property type="entry name" value="Beta-prop_KIB1-4"/>
    <property type="match status" value="2"/>
</dbReference>
<proteinExistence type="predicted"/>
<comment type="caution">
    <text evidence="2">The sequence shown here is derived from an EMBL/GenBank/DDBJ whole genome shotgun (WGS) entry which is preliminary data.</text>
</comment>
<feature type="domain" description="KIB1-4 beta-propeller" evidence="1">
    <location>
        <begin position="59"/>
        <end position="303"/>
    </location>
</feature>
<dbReference type="AlphaFoldDB" id="A0A8J4RDF2"/>
<sequence>MHLPEFALAHSRTSLGSSTNKMEVAKVEKQNTHSYPVTASRLYPWLVILDCKQGQRQTFFDVSKNHYQTKNIPEMCNKLIYGCSHGWLVLVDPNSMDCYLWNPISLEKAQLPSLESVNYSGCILSSSPSDPECHILFFNRLENSLLVCQKGDFEFNKQVVIFAEDVDLKNFAMVGKTIYCLASRYTLYTAEVVGRTVQFTRLIVEELPWPSPLDLPRFEAFYVESCGELFLVHMMFFGFRMEEVYGFFVFRMDFEEKRWVKVKSIGDRTIFLSQHNKTGCMYSLATELGIKTNSIYFTMNSQRLLYVFDLESLCTPSSRNIVIPYREVDFIWRGERGVVHLPEFALAHSRTSLGSSTNKMEVAKVEKQNTHSYPVTASRLYPWLVILDCKQGQRQTFFDVSKNHYQTKNIPEMCNKLIYACSHGWLVLVDPDPDSMDCYLWNPISLEKAQLPSLESTDYQGCILSSSPSDPECHILFFNRLDNSLLVCQKGDLEFNKQVGIFAEDVHLWNFAMVGKTIYCLTLEYTLYTAEFVGRTVQFTRIIMEKLPRPSPLDLPKFDAFIVESCGELFLVHMMFFGFRMEEVYGFFVFRMDFEEKRWVKVKSIGDRTIFLSQHNGTGCMYSLATDLGIKTNSIYFTMNGQRLLYVFDLESLCISKSLPCSTVSRDLEQYWVMI</sequence>
<dbReference type="OrthoDB" id="1863935at2759"/>
<dbReference type="InterPro" id="IPR005174">
    <property type="entry name" value="KIB1-4_b-propeller"/>
</dbReference>
<organism evidence="2 3">
    <name type="scientific">Castanea mollissima</name>
    <name type="common">Chinese chestnut</name>
    <dbReference type="NCBI Taxonomy" id="60419"/>
    <lineage>
        <taxon>Eukaryota</taxon>
        <taxon>Viridiplantae</taxon>
        <taxon>Streptophyta</taxon>
        <taxon>Embryophyta</taxon>
        <taxon>Tracheophyta</taxon>
        <taxon>Spermatophyta</taxon>
        <taxon>Magnoliopsida</taxon>
        <taxon>eudicotyledons</taxon>
        <taxon>Gunneridae</taxon>
        <taxon>Pentapetalae</taxon>
        <taxon>rosids</taxon>
        <taxon>fabids</taxon>
        <taxon>Fagales</taxon>
        <taxon>Fagaceae</taxon>
        <taxon>Castanea</taxon>
    </lineage>
</organism>